<reference evidence="1 2" key="1">
    <citation type="journal article" date="2014" name="Genome Biol. Evol.">
        <title>The genome of the myxosporean Thelohanellus kitauei shows adaptations to nutrient acquisition within its fish host.</title>
        <authorList>
            <person name="Yang Y."/>
            <person name="Xiong J."/>
            <person name="Zhou Z."/>
            <person name="Huo F."/>
            <person name="Miao W."/>
            <person name="Ran C."/>
            <person name="Liu Y."/>
            <person name="Zhang J."/>
            <person name="Feng J."/>
            <person name="Wang M."/>
            <person name="Wang M."/>
            <person name="Wang L."/>
            <person name="Yao B."/>
        </authorList>
    </citation>
    <scope>NUCLEOTIDE SEQUENCE [LARGE SCALE GENOMIC DNA]</scope>
    <source>
        <strain evidence="1">Wuqing</strain>
    </source>
</reference>
<accession>A0A0C2N3L6</accession>
<dbReference type="AlphaFoldDB" id="A0A0C2N3L6"/>
<dbReference type="EMBL" id="JWZT01000486">
    <property type="protein sequence ID" value="KII74251.1"/>
    <property type="molecule type" value="Genomic_DNA"/>
</dbReference>
<protein>
    <submittedName>
        <fullName evidence="1">Uncharacterized protein</fullName>
    </submittedName>
</protein>
<organism evidence="1 2">
    <name type="scientific">Thelohanellus kitauei</name>
    <name type="common">Myxosporean</name>
    <dbReference type="NCBI Taxonomy" id="669202"/>
    <lineage>
        <taxon>Eukaryota</taxon>
        <taxon>Metazoa</taxon>
        <taxon>Cnidaria</taxon>
        <taxon>Myxozoa</taxon>
        <taxon>Myxosporea</taxon>
        <taxon>Bivalvulida</taxon>
        <taxon>Platysporina</taxon>
        <taxon>Myxobolidae</taxon>
        <taxon>Thelohanellus</taxon>
    </lineage>
</organism>
<name>A0A0C2N3L6_THEKT</name>
<keyword evidence="2" id="KW-1185">Reference proteome</keyword>
<gene>
    <name evidence="1" type="ORF">RF11_07184</name>
</gene>
<dbReference type="Proteomes" id="UP000031668">
    <property type="component" value="Unassembled WGS sequence"/>
</dbReference>
<evidence type="ECO:0000313" key="2">
    <source>
        <dbReference type="Proteomes" id="UP000031668"/>
    </source>
</evidence>
<proteinExistence type="predicted"/>
<sequence length="130" mass="14819">MKVSPKRYPAERKRVLVIPMKSWMNGFVASCLSLSALKLSDLRFMMFTVVSVMAGDRISSLLSHRLPPRSPSANFQSMHQPAYLRCLFKIPNGYCTNSKKTCISCCHEVLVFKANSEFSYRRINIRHGAE</sequence>
<evidence type="ECO:0000313" key="1">
    <source>
        <dbReference type="EMBL" id="KII74251.1"/>
    </source>
</evidence>
<comment type="caution">
    <text evidence="1">The sequence shown here is derived from an EMBL/GenBank/DDBJ whole genome shotgun (WGS) entry which is preliminary data.</text>
</comment>